<dbReference type="BioCyc" id="FCF748224-HMP:GTSS-892-MONOMER"/>
<gene>
    <name evidence="1" type="ORF">HMPREF9436_02874</name>
</gene>
<organism evidence="1 2">
    <name type="scientific">Faecalibacterium cf. prausnitzii KLE1255</name>
    <dbReference type="NCBI Taxonomy" id="748224"/>
    <lineage>
        <taxon>Bacteria</taxon>
        <taxon>Bacillati</taxon>
        <taxon>Bacillota</taxon>
        <taxon>Clostridia</taxon>
        <taxon>Eubacteriales</taxon>
        <taxon>Oscillospiraceae</taxon>
        <taxon>Faecalibacterium</taxon>
    </lineage>
</organism>
<reference evidence="1 2" key="1">
    <citation type="submission" date="2010-08" db="EMBL/GenBank/DDBJ databases">
        <authorList>
            <person name="Weinstock G."/>
            <person name="Sodergren E."/>
            <person name="Clifton S."/>
            <person name="Fulton L."/>
            <person name="Fulton B."/>
            <person name="Courtney L."/>
            <person name="Fronick C."/>
            <person name="Harrison M."/>
            <person name="Strong C."/>
            <person name="Farmer C."/>
            <person name="Delahaunty K."/>
            <person name="Markovic C."/>
            <person name="Hall O."/>
            <person name="Minx P."/>
            <person name="Tomlinson C."/>
            <person name="Mitreva M."/>
            <person name="Hou S."/>
            <person name="Chen J."/>
            <person name="Wollam A."/>
            <person name="Pepin K.H."/>
            <person name="Johnson M."/>
            <person name="Bhonagiri V."/>
            <person name="Zhang X."/>
            <person name="Suruliraj S."/>
            <person name="Warren W."/>
            <person name="Chinwalla A."/>
            <person name="Mardis E.R."/>
            <person name="Wilson R.K."/>
        </authorList>
    </citation>
    <scope>NUCLEOTIDE SEQUENCE [LARGE SCALE GENOMIC DNA]</scope>
    <source>
        <strain evidence="1 2">KLE1255</strain>
    </source>
</reference>
<evidence type="ECO:0008006" key="3">
    <source>
        <dbReference type="Google" id="ProtNLM"/>
    </source>
</evidence>
<dbReference type="Proteomes" id="UP000006028">
    <property type="component" value="Unassembled WGS sequence"/>
</dbReference>
<dbReference type="Gene3D" id="3.40.50.2000">
    <property type="entry name" value="Glycogen Phosphorylase B"/>
    <property type="match status" value="1"/>
</dbReference>
<accession>E2ZMF6</accession>
<sequence>MWMRSLNGESDGKGKMKEKLRLAVFGHKRWSREGGVEIVVKELCTRMAQQGCQVTCYNRAGHHVSGAEYDDAGKTEYEGIHQKSVPTIERIIWVTRKNPDFMRVCAA</sequence>
<name>E2ZMF6_9FIRM</name>
<evidence type="ECO:0000313" key="2">
    <source>
        <dbReference type="Proteomes" id="UP000006028"/>
    </source>
</evidence>
<dbReference type="eggNOG" id="COG0438">
    <property type="taxonomic scope" value="Bacteria"/>
</dbReference>
<evidence type="ECO:0000313" key="1">
    <source>
        <dbReference type="EMBL" id="EFQ05629.1"/>
    </source>
</evidence>
<dbReference type="AlphaFoldDB" id="E2ZMF6"/>
<protein>
    <recommendedName>
        <fullName evidence="3">Glycosyltransferase subfamily 4-like N-terminal domain-containing protein</fullName>
    </recommendedName>
</protein>
<comment type="caution">
    <text evidence="1">The sequence shown here is derived from an EMBL/GenBank/DDBJ whole genome shotgun (WGS) entry which is preliminary data.</text>
</comment>
<dbReference type="EMBL" id="AECU01000212">
    <property type="protein sequence ID" value="EFQ05629.1"/>
    <property type="molecule type" value="Genomic_DNA"/>
</dbReference>
<dbReference type="HOGENOM" id="CLU_2206117_0_0_9"/>
<proteinExistence type="predicted"/>